<protein>
    <submittedName>
        <fullName evidence="1">Uncharacterized protein</fullName>
    </submittedName>
</protein>
<comment type="caution">
    <text evidence="1">The sequence shown here is derived from an EMBL/GenBank/DDBJ whole genome shotgun (WGS) entry which is preliminary data.</text>
</comment>
<gene>
    <name evidence="1" type="ORF">M9H77_18790</name>
</gene>
<evidence type="ECO:0000313" key="2">
    <source>
        <dbReference type="Proteomes" id="UP001060085"/>
    </source>
</evidence>
<name>A0ACC0B8I3_CATRO</name>
<proteinExistence type="predicted"/>
<accession>A0ACC0B8I3</accession>
<organism evidence="1 2">
    <name type="scientific">Catharanthus roseus</name>
    <name type="common">Madagascar periwinkle</name>
    <name type="synonym">Vinca rosea</name>
    <dbReference type="NCBI Taxonomy" id="4058"/>
    <lineage>
        <taxon>Eukaryota</taxon>
        <taxon>Viridiplantae</taxon>
        <taxon>Streptophyta</taxon>
        <taxon>Embryophyta</taxon>
        <taxon>Tracheophyta</taxon>
        <taxon>Spermatophyta</taxon>
        <taxon>Magnoliopsida</taxon>
        <taxon>eudicotyledons</taxon>
        <taxon>Gunneridae</taxon>
        <taxon>Pentapetalae</taxon>
        <taxon>asterids</taxon>
        <taxon>lamiids</taxon>
        <taxon>Gentianales</taxon>
        <taxon>Apocynaceae</taxon>
        <taxon>Rauvolfioideae</taxon>
        <taxon>Vinceae</taxon>
        <taxon>Catharanthinae</taxon>
        <taxon>Catharanthus</taxon>
    </lineage>
</organism>
<sequence>MHLSRSCFGHRPHPYHYPQLVEGRRSNARSSGFLYWSKTTGRAVSQPIFFLLGGGGEILVHFMKHVCVEFSDKAWIVIAREIEERKPTQPSKRIFKPKMLYDLFIKRFFNNHIKRCPIGKPFLGGIRETLGERKNIRLFASILGLILLNCVPNIDDRAYYAAIGGVDSKGGLLNGGASTSSFALTSGVIVLVLTVPN</sequence>
<keyword evidence="2" id="KW-1185">Reference proteome</keyword>
<dbReference type="EMBL" id="CM044704">
    <property type="protein sequence ID" value="KAI5668937.1"/>
    <property type="molecule type" value="Genomic_DNA"/>
</dbReference>
<dbReference type="Proteomes" id="UP001060085">
    <property type="component" value="Linkage Group LG04"/>
</dbReference>
<reference evidence="2" key="1">
    <citation type="journal article" date="2023" name="Nat. Plants">
        <title>Single-cell RNA sequencing provides a high-resolution roadmap for understanding the multicellular compartmentation of specialized metabolism.</title>
        <authorList>
            <person name="Sun S."/>
            <person name="Shen X."/>
            <person name="Li Y."/>
            <person name="Li Y."/>
            <person name="Wang S."/>
            <person name="Li R."/>
            <person name="Zhang H."/>
            <person name="Shen G."/>
            <person name="Guo B."/>
            <person name="Wei J."/>
            <person name="Xu J."/>
            <person name="St-Pierre B."/>
            <person name="Chen S."/>
            <person name="Sun C."/>
        </authorList>
    </citation>
    <scope>NUCLEOTIDE SEQUENCE [LARGE SCALE GENOMIC DNA]</scope>
</reference>
<evidence type="ECO:0000313" key="1">
    <source>
        <dbReference type="EMBL" id="KAI5668937.1"/>
    </source>
</evidence>